<dbReference type="CDD" id="cd14948">
    <property type="entry name" value="BACON"/>
    <property type="match status" value="2"/>
</dbReference>
<dbReference type="Gene3D" id="2.60.40.10">
    <property type="entry name" value="Immunoglobulins"/>
    <property type="match status" value="1"/>
</dbReference>
<evidence type="ECO:0000259" key="5">
    <source>
        <dbReference type="Pfam" id="PF13004"/>
    </source>
</evidence>
<keyword evidence="7" id="KW-1185">Reference proteome</keyword>
<evidence type="ECO:0000256" key="2">
    <source>
        <dbReference type="ARBA" id="ARBA00022670"/>
    </source>
</evidence>
<feature type="domain" description="BACON" evidence="5">
    <location>
        <begin position="75"/>
        <end position="120"/>
    </location>
</feature>
<evidence type="ECO:0000256" key="1">
    <source>
        <dbReference type="ARBA" id="ARBA00006067"/>
    </source>
</evidence>
<comment type="similarity">
    <text evidence="1">Belongs to the peptidase C25 family.</text>
</comment>
<reference evidence="7" key="1">
    <citation type="journal article" date="2019" name="Int. J. Syst. Evol. Microbiol.">
        <title>The Global Catalogue of Microorganisms (GCM) 10K type strain sequencing project: providing services to taxonomists for standard genome sequencing and annotation.</title>
        <authorList>
            <consortium name="The Broad Institute Genomics Platform"/>
            <consortium name="The Broad Institute Genome Sequencing Center for Infectious Disease"/>
            <person name="Wu L."/>
            <person name="Ma J."/>
        </authorList>
    </citation>
    <scope>NUCLEOTIDE SEQUENCE [LARGE SCALE GENOMIC DNA]</scope>
    <source>
        <strain evidence="7">JCM 30531</strain>
    </source>
</reference>
<comment type="caution">
    <text evidence="6">The sequence shown here is derived from an EMBL/GenBank/DDBJ whole genome shotgun (WGS) entry which is preliminary data.</text>
</comment>
<dbReference type="Pfam" id="PF13004">
    <property type="entry name" value="BACON"/>
    <property type="match status" value="1"/>
</dbReference>
<keyword evidence="4" id="KW-0843">Virulence</keyword>
<dbReference type="EMBL" id="BMPU01000003">
    <property type="protein sequence ID" value="GGM55132.1"/>
    <property type="molecule type" value="Genomic_DNA"/>
</dbReference>
<sequence>MSSYSVPTMRSISTYLLALLALVFLLPTSCKPDSDVEEATLELSPSTLNFTKDGGEQVVTITTNRENWSAFSPQEDAWVKLKEEGSTLRVSVPANPRSEERTTSVIVNAGGLQRRIAIRQSAGEASLTLEQTVTFGLEGGSHLITFAEASADAKAELAVPTDWLSISAASAKGFTLIAKANATKLRRAAKVNVIRGNSIQEIEVVQEGLPSTLLPLLEFPADLYQVIRYEQGRGHILLESVNGGEDEPSVYRFLTKDKTVPFIQYTFNVPLSPGFMSAETLFFGFNPKEDVPALEAYLKDHGFTLSKSTDQMAVYTSTKIPVSLQTYYFSDGVKLEFTYQPQQPQAYKTFTTLPMTHMTAYMGNRELNKAGKKRAEIRKDEEALGSEYFDVGDPSADVYQVKKSFDGEDVRAYLFVVANPDKGIAEDDPYIDVCVGVNAFFPITMGYWQDKITGKHYLTNEVRSFFAGVGYPYLGKLKNGDYAFYNKERLQVYVLRAVDDGATQVLQVQSIYAKVKSANASLASQLDYRASVKQRREDLRRLSELVAPRALRRASH</sequence>
<protein>
    <recommendedName>
        <fullName evidence="5">BACON domain-containing protein</fullName>
    </recommendedName>
</protein>
<dbReference type="InterPro" id="IPR024361">
    <property type="entry name" value="BACON"/>
</dbReference>
<evidence type="ECO:0000313" key="6">
    <source>
        <dbReference type="EMBL" id="GGM55132.1"/>
    </source>
</evidence>
<dbReference type="Proteomes" id="UP000653477">
    <property type="component" value="Unassembled WGS sequence"/>
</dbReference>
<evidence type="ECO:0000256" key="4">
    <source>
        <dbReference type="ARBA" id="ARBA00023026"/>
    </source>
</evidence>
<dbReference type="InterPro" id="IPR013783">
    <property type="entry name" value="Ig-like_fold"/>
</dbReference>
<organism evidence="6 7">
    <name type="scientific">Porphyromonas pasteri</name>
    <dbReference type="NCBI Taxonomy" id="1583331"/>
    <lineage>
        <taxon>Bacteria</taxon>
        <taxon>Pseudomonadati</taxon>
        <taxon>Bacteroidota</taxon>
        <taxon>Bacteroidia</taxon>
        <taxon>Bacteroidales</taxon>
        <taxon>Porphyromonadaceae</taxon>
        <taxon>Porphyromonas</taxon>
    </lineage>
</organism>
<gene>
    <name evidence="6" type="ORF">GCM10007088_12400</name>
</gene>
<evidence type="ECO:0000256" key="3">
    <source>
        <dbReference type="ARBA" id="ARBA00022807"/>
    </source>
</evidence>
<evidence type="ECO:0000313" key="7">
    <source>
        <dbReference type="Proteomes" id="UP000653477"/>
    </source>
</evidence>
<accession>A0ABQ2H7D6</accession>
<keyword evidence="3" id="KW-0788">Thiol protease</keyword>
<keyword evidence="2" id="KW-0645">Protease</keyword>
<proteinExistence type="inferred from homology"/>
<name>A0ABQ2H7D6_9PORP</name>
<keyword evidence="3" id="KW-0378">Hydrolase</keyword>